<sequence>MAIKFPPPPYSGSGLLIALDKYNVEQKTKHDLEDIQRMFDLCAELGIEESPFMWYELALTLARKLYPKPQKKGRKSKWTPYILGCLVVELERLAINGKSIDWAADVLSKREPWKSFIEAKESDITDKDPGEALRKLYFKARNDKWAKLYRKAYKWHEINDDIASWEAAVADLLNND</sequence>
<protein>
    <submittedName>
        <fullName evidence="1">Uncharacterized protein</fullName>
    </submittedName>
</protein>
<accession>H8GQR4</accession>
<proteinExistence type="predicted"/>
<organism evidence="1 2">
    <name type="scientific">Methylomicrobium album BG8</name>
    <dbReference type="NCBI Taxonomy" id="686340"/>
    <lineage>
        <taxon>Bacteria</taxon>
        <taxon>Pseudomonadati</taxon>
        <taxon>Pseudomonadota</taxon>
        <taxon>Gammaproteobacteria</taxon>
        <taxon>Methylococcales</taxon>
        <taxon>Methylococcaceae</taxon>
        <taxon>Methylomicrobium</taxon>
    </lineage>
</organism>
<dbReference type="EMBL" id="CM001475">
    <property type="protein sequence ID" value="EIC31049.1"/>
    <property type="molecule type" value="Genomic_DNA"/>
</dbReference>
<keyword evidence="2" id="KW-1185">Reference proteome</keyword>
<dbReference type="RefSeq" id="WP_005374093.1">
    <property type="nucleotide sequence ID" value="NZ_CM001475.1"/>
</dbReference>
<name>H8GQR4_METAL</name>
<dbReference type="STRING" id="686340.Metal_3390"/>
<evidence type="ECO:0000313" key="2">
    <source>
        <dbReference type="Proteomes" id="UP000005090"/>
    </source>
</evidence>
<evidence type="ECO:0000313" key="1">
    <source>
        <dbReference type="EMBL" id="EIC31049.1"/>
    </source>
</evidence>
<dbReference type="AlphaFoldDB" id="H8GQR4"/>
<dbReference type="Proteomes" id="UP000005090">
    <property type="component" value="Chromosome"/>
</dbReference>
<dbReference type="HOGENOM" id="CLU_1523424_0_0_6"/>
<gene>
    <name evidence="1" type="ORF">Metal_3390</name>
</gene>
<reference evidence="1 2" key="1">
    <citation type="journal article" date="2013" name="Genome Announc.">
        <title>Genome Sequence of the Obligate Gammaproteobacterial Methanotroph Methylomicrobium album Strain BG8.</title>
        <authorList>
            <person name="Kits K.D."/>
            <person name="Kalyuzhnaya M.G."/>
            <person name="Klotz M.G."/>
            <person name="Jetten M.S."/>
            <person name="Op den Camp H.J."/>
            <person name="Vuilleumier S."/>
            <person name="Bringel F."/>
            <person name="Dispirito A.A."/>
            <person name="Murrell J.C."/>
            <person name="Bruce D."/>
            <person name="Cheng J.F."/>
            <person name="Copeland A."/>
            <person name="Goodwin L."/>
            <person name="Hauser L."/>
            <person name="Lajus A."/>
            <person name="Land M.L."/>
            <person name="Lapidus A."/>
            <person name="Lucas S."/>
            <person name="Medigue C."/>
            <person name="Pitluck S."/>
            <person name="Woyke T."/>
            <person name="Zeytun A."/>
            <person name="Stein L.Y."/>
        </authorList>
    </citation>
    <scope>NUCLEOTIDE SEQUENCE [LARGE SCALE GENOMIC DNA]</scope>
    <source>
        <strain evidence="1 2">BG8</strain>
    </source>
</reference>
<dbReference type="eggNOG" id="ENOG50346T0">
    <property type="taxonomic scope" value="Bacteria"/>
</dbReference>